<proteinExistence type="predicted"/>
<dbReference type="EMBL" id="SMOG01000005">
    <property type="protein sequence ID" value="TDF73532.1"/>
    <property type="molecule type" value="Genomic_DNA"/>
</dbReference>
<accession>A0AC61QJW1</accession>
<dbReference type="Proteomes" id="UP000294588">
    <property type="component" value="Unassembled WGS sequence"/>
</dbReference>
<protein>
    <submittedName>
        <fullName evidence="1">GWxTD domain-containing protein</fullName>
    </submittedName>
</protein>
<evidence type="ECO:0000313" key="1">
    <source>
        <dbReference type="EMBL" id="TDF73532.1"/>
    </source>
</evidence>
<organism evidence="1 2">
    <name type="scientific">Candidatus Syntrophosphaera thermopropionivorans</name>
    <dbReference type="NCBI Taxonomy" id="2593015"/>
    <lineage>
        <taxon>Bacteria</taxon>
        <taxon>Pseudomonadati</taxon>
        <taxon>Candidatus Cloacimonadota</taxon>
        <taxon>Candidatus Cloacimonadia</taxon>
        <taxon>Candidatus Cloacimonadales</taxon>
        <taxon>Candidatus Cloacimonadaceae</taxon>
        <taxon>Candidatus Syntrophosphaera</taxon>
    </lineage>
</organism>
<keyword evidence="2" id="KW-1185">Reference proteome</keyword>
<gene>
    <name evidence="1" type="ORF">E0946_02970</name>
</gene>
<sequence>MKSFKLFILIILLVACAGPIFAQSLTIHISPHRYLSKDKATIVNLDYQVPYNNLKFVKHKNGYYAELDINIEVLKNDSLIFQKNIRDNIGISNQFDAKSDKAYLNRVSFSLDPGSYIFRVNALDINSKRSSTYSFPIETLSPETILSDIELCSVVRPDSSAFLEKFHRGKTLYQSQPSLIFEKRDNPYVYLSFEVYTNESMRQDVGILILTVQKDSILIVDDMIDFIAHSDNERITLTIPLTDIEAGKYNGNITLQIGELSEERNFEFFVTEPKIQYYYVFVNPDDDYKLLRYFMGESAPGNWKTYSYDAKKQYVNRCWVKLANANQVSPESFIQTIRDRVDYANKHFSHFSDGWTTDIGRIYIRHGEPDDVEKGTTLDDTRFVRKDFQIWKYRSRFNAVYLFLDIQMNGNYKLIYVNGDERESSNPNYMYYLGDDFDTSLLRN</sequence>
<comment type="caution">
    <text evidence="1">The sequence shown here is derived from an EMBL/GenBank/DDBJ whole genome shotgun (WGS) entry which is preliminary data.</text>
</comment>
<reference evidence="1" key="1">
    <citation type="submission" date="2019-03" db="EMBL/GenBank/DDBJ databases">
        <title>Candidatus Syntrophosphaera thermopropionivorans: a novel player in syntrophic propionate oxidation during anaerobic digestion.</title>
        <authorList>
            <person name="Dyksma S."/>
        </authorList>
    </citation>
    <scope>NUCLEOTIDE SEQUENCE</scope>
    <source>
        <strain evidence="1">W5</strain>
    </source>
</reference>
<evidence type="ECO:0000313" key="2">
    <source>
        <dbReference type="Proteomes" id="UP000294588"/>
    </source>
</evidence>
<name>A0AC61QJW1_9BACT</name>